<keyword evidence="1" id="KW-0472">Membrane</keyword>
<dbReference type="EMBL" id="JAVFWL010000003">
    <property type="protein sequence ID" value="KAK6743932.1"/>
    <property type="molecule type" value="Genomic_DNA"/>
</dbReference>
<organism evidence="2 3">
    <name type="scientific">Necator americanus</name>
    <name type="common">Human hookworm</name>
    <dbReference type="NCBI Taxonomy" id="51031"/>
    <lineage>
        <taxon>Eukaryota</taxon>
        <taxon>Metazoa</taxon>
        <taxon>Ecdysozoa</taxon>
        <taxon>Nematoda</taxon>
        <taxon>Chromadorea</taxon>
        <taxon>Rhabditida</taxon>
        <taxon>Rhabditina</taxon>
        <taxon>Rhabditomorpha</taxon>
        <taxon>Strongyloidea</taxon>
        <taxon>Ancylostomatidae</taxon>
        <taxon>Bunostominae</taxon>
        <taxon>Necator</taxon>
    </lineage>
</organism>
<protein>
    <recommendedName>
        <fullName evidence="4">TNFR-Cys domain-containing protein</fullName>
    </recommendedName>
</protein>
<evidence type="ECO:0008006" key="4">
    <source>
        <dbReference type="Google" id="ProtNLM"/>
    </source>
</evidence>
<reference evidence="2 3" key="1">
    <citation type="submission" date="2023-08" db="EMBL/GenBank/DDBJ databases">
        <title>A Necator americanus chromosomal reference genome.</title>
        <authorList>
            <person name="Ilik V."/>
            <person name="Petrzelkova K.J."/>
            <person name="Pardy F."/>
            <person name="Fuh T."/>
            <person name="Niatou-Singa F.S."/>
            <person name="Gouil Q."/>
            <person name="Baker L."/>
            <person name="Ritchie M.E."/>
            <person name="Jex A.R."/>
            <person name="Gazzola D."/>
            <person name="Li H."/>
            <person name="Toshio Fujiwara R."/>
            <person name="Zhan B."/>
            <person name="Aroian R.V."/>
            <person name="Pafco B."/>
            <person name="Schwarz E.M."/>
        </authorList>
    </citation>
    <scope>NUCLEOTIDE SEQUENCE [LARGE SCALE GENOMIC DNA]</scope>
    <source>
        <strain evidence="2 3">Aroian</strain>
        <tissue evidence="2">Whole animal</tissue>
    </source>
</reference>
<comment type="caution">
    <text evidence="2">The sequence shown here is derived from an EMBL/GenBank/DDBJ whole genome shotgun (WGS) entry which is preliminary data.</text>
</comment>
<dbReference type="Proteomes" id="UP001303046">
    <property type="component" value="Unassembled WGS sequence"/>
</dbReference>
<gene>
    <name evidence="2" type="primary">Necator_chrIII.g11697</name>
    <name evidence="2" type="ORF">RB195_010932</name>
</gene>
<keyword evidence="3" id="KW-1185">Reference proteome</keyword>
<proteinExistence type="predicted"/>
<name>A0ABR1D038_NECAM</name>
<keyword evidence="1" id="KW-1133">Transmembrane helix</keyword>
<accession>A0ABR1D038</accession>
<evidence type="ECO:0000256" key="1">
    <source>
        <dbReference type="SAM" id="Phobius"/>
    </source>
</evidence>
<feature type="transmembrane region" description="Helical" evidence="1">
    <location>
        <begin position="103"/>
        <end position="124"/>
    </location>
</feature>
<sequence>MSCQRCVRCQREIMRSGGLDTFCGVSSKLIASSSASCTPDVADAVRLERHPGRRGLVGTFGLLSFATTVTSESRPCQHTSNEERASPTPTSQFVLFRTSLRKLSLFVLLTILTSHLLSLFLPALRRHLTR</sequence>
<keyword evidence="1" id="KW-0812">Transmembrane</keyword>
<evidence type="ECO:0000313" key="2">
    <source>
        <dbReference type="EMBL" id="KAK6743932.1"/>
    </source>
</evidence>
<evidence type="ECO:0000313" key="3">
    <source>
        <dbReference type="Proteomes" id="UP001303046"/>
    </source>
</evidence>